<dbReference type="Proteomes" id="UP000615687">
    <property type="component" value="Unassembled WGS sequence"/>
</dbReference>
<accession>A0ABR9CDE8</accession>
<evidence type="ECO:0000313" key="3">
    <source>
        <dbReference type="Proteomes" id="UP000615687"/>
    </source>
</evidence>
<comment type="caution">
    <text evidence="2">The sequence shown here is derived from an EMBL/GenBank/DDBJ whole genome shotgun (WGS) entry which is preliminary data.</text>
</comment>
<keyword evidence="3" id="KW-1185">Reference proteome</keyword>
<dbReference type="EMBL" id="JACYXJ010000005">
    <property type="protein sequence ID" value="MBD8877658.1"/>
    <property type="molecule type" value="Genomic_DNA"/>
</dbReference>
<dbReference type="Gene3D" id="1.10.443.10">
    <property type="entry name" value="Intergrase catalytic core"/>
    <property type="match status" value="1"/>
</dbReference>
<gene>
    <name evidence="2" type="ORF">IG617_15275</name>
</gene>
<keyword evidence="1" id="KW-0233">DNA recombination</keyword>
<sequence length="162" mass="18487">MSDLVELDEYTVIDLRRPLMIDRKEVDRQLKTETSPRIVGLPSFLVDAGFVDYARDIRKRGFVFSAFHAAGDPADAASKQMTNWMKKIAIHERHRQTFHSLRHNAKHWYANELGERTADRQLGHAPANVSRGYGFPVIQSEEIEKIASMPIPRGLDLSPFIS</sequence>
<evidence type="ECO:0000313" key="2">
    <source>
        <dbReference type="EMBL" id="MBD8877658.1"/>
    </source>
</evidence>
<evidence type="ECO:0000256" key="1">
    <source>
        <dbReference type="ARBA" id="ARBA00023172"/>
    </source>
</evidence>
<dbReference type="InterPro" id="IPR013762">
    <property type="entry name" value="Integrase-like_cat_sf"/>
</dbReference>
<organism evidence="2 3">
    <name type="scientific">Roseibium polysiphoniae</name>
    <dbReference type="NCBI Taxonomy" id="2571221"/>
    <lineage>
        <taxon>Bacteria</taxon>
        <taxon>Pseudomonadati</taxon>
        <taxon>Pseudomonadota</taxon>
        <taxon>Alphaproteobacteria</taxon>
        <taxon>Hyphomicrobiales</taxon>
        <taxon>Stappiaceae</taxon>
        <taxon>Roseibium</taxon>
    </lineage>
</organism>
<dbReference type="SUPFAM" id="SSF56349">
    <property type="entry name" value="DNA breaking-rejoining enzymes"/>
    <property type="match status" value="1"/>
</dbReference>
<reference evidence="2 3" key="1">
    <citation type="submission" date="2020-09" db="EMBL/GenBank/DDBJ databases">
        <title>The genome sequence of type strain Labrenzia polysiphoniae KACC 19711.</title>
        <authorList>
            <person name="Liu Y."/>
        </authorList>
    </citation>
    <scope>NUCLEOTIDE SEQUENCE [LARGE SCALE GENOMIC DNA]</scope>
    <source>
        <strain evidence="2 3">KACC 19711</strain>
    </source>
</reference>
<name>A0ABR9CDE8_9HYPH</name>
<evidence type="ECO:0008006" key="4">
    <source>
        <dbReference type="Google" id="ProtNLM"/>
    </source>
</evidence>
<dbReference type="RefSeq" id="WP_192110094.1">
    <property type="nucleotide sequence ID" value="NZ_JACYXJ010000005.1"/>
</dbReference>
<dbReference type="InterPro" id="IPR011010">
    <property type="entry name" value="DNA_brk_join_enz"/>
</dbReference>
<proteinExistence type="predicted"/>
<protein>
    <recommendedName>
        <fullName evidence="4">Phage integrase family protein</fullName>
    </recommendedName>
</protein>